<keyword evidence="3" id="KW-1185">Reference proteome</keyword>
<evidence type="ECO:0000313" key="3">
    <source>
        <dbReference type="Proteomes" id="UP000265703"/>
    </source>
</evidence>
<organism evidence="2 3">
    <name type="scientific">Glomus cerebriforme</name>
    <dbReference type="NCBI Taxonomy" id="658196"/>
    <lineage>
        <taxon>Eukaryota</taxon>
        <taxon>Fungi</taxon>
        <taxon>Fungi incertae sedis</taxon>
        <taxon>Mucoromycota</taxon>
        <taxon>Glomeromycotina</taxon>
        <taxon>Glomeromycetes</taxon>
        <taxon>Glomerales</taxon>
        <taxon>Glomeraceae</taxon>
        <taxon>Glomus</taxon>
    </lineage>
</organism>
<evidence type="ECO:0000313" key="2">
    <source>
        <dbReference type="EMBL" id="RIA85998.1"/>
    </source>
</evidence>
<name>A0A397SIY2_9GLOM</name>
<feature type="region of interest" description="Disordered" evidence="1">
    <location>
        <begin position="1"/>
        <end position="43"/>
    </location>
</feature>
<comment type="caution">
    <text evidence="2">The sequence shown here is derived from an EMBL/GenBank/DDBJ whole genome shotgun (WGS) entry which is preliminary data.</text>
</comment>
<feature type="compositionally biased region" description="Polar residues" evidence="1">
    <location>
        <begin position="11"/>
        <end position="33"/>
    </location>
</feature>
<gene>
    <name evidence="2" type="ORF">C1645_829969</name>
</gene>
<dbReference type="EMBL" id="QKYT01000391">
    <property type="protein sequence ID" value="RIA85998.1"/>
    <property type="molecule type" value="Genomic_DNA"/>
</dbReference>
<protein>
    <submittedName>
        <fullName evidence="2">Uncharacterized protein</fullName>
    </submittedName>
</protein>
<sequence length="274" mass="31410">MSPDPSEIDFPTTNSSSTVQAITEPSGSSSFTLSERKTEPSMGSFVNPITPSMIVNSCPIPQIPLTNEQQLFIENQKRQFAGYDVFTNTSSPFLSISYSTQVQFRRDKKSQKKAEKRAHEQAIIMREREAAAERQRVYQAFKLQLNEESVNIKRSRRDPSFVNALHLSGEFINLLTDYQDNFHASMNNSPIKTLAPPVSNWRRKWFRLHKNVAPTLENSQHRFTSTLDAIKRDQPVHLPVFKNYAHKRPSSLVLFNNEIKRTKLLLDQQSGLKV</sequence>
<evidence type="ECO:0000256" key="1">
    <source>
        <dbReference type="SAM" id="MobiDB-lite"/>
    </source>
</evidence>
<accession>A0A397SIY2</accession>
<proteinExistence type="predicted"/>
<dbReference type="AlphaFoldDB" id="A0A397SIY2"/>
<dbReference type="Proteomes" id="UP000265703">
    <property type="component" value="Unassembled WGS sequence"/>
</dbReference>
<reference evidence="2 3" key="1">
    <citation type="submission" date="2018-06" db="EMBL/GenBank/DDBJ databases">
        <title>Comparative genomics reveals the genomic features of Rhizophagus irregularis, R. cerebriforme, R. diaphanum and Gigaspora rosea, and their symbiotic lifestyle signature.</title>
        <authorList>
            <person name="Morin E."/>
            <person name="San Clemente H."/>
            <person name="Chen E.C.H."/>
            <person name="De La Providencia I."/>
            <person name="Hainaut M."/>
            <person name="Kuo A."/>
            <person name="Kohler A."/>
            <person name="Murat C."/>
            <person name="Tang N."/>
            <person name="Roy S."/>
            <person name="Loubradou J."/>
            <person name="Henrissat B."/>
            <person name="Grigoriev I.V."/>
            <person name="Corradi N."/>
            <person name="Roux C."/>
            <person name="Martin F.M."/>
        </authorList>
    </citation>
    <scope>NUCLEOTIDE SEQUENCE [LARGE SCALE GENOMIC DNA]</scope>
    <source>
        <strain evidence="2 3">DAOM 227022</strain>
    </source>
</reference>